<organism evidence="1 2">
    <name type="scientific">Candidatus Syntropharchaeum caldarium</name>
    <dbReference type="NCBI Taxonomy" id="1838285"/>
    <lineage>
        <taxon>Archaea</taxon>
        <taxon>Methanobacteriati</taxon>
        <taxon>Methanobacteriota</taxon>
        <taxon>Stenosarchaea group</taxon>
        <taxon>Methanomicrobia</taxon>
        <taxon>Methanosarcinales</taxon>
        <taxon>ANME-2 cluster</taxon>
        <taxon>Candidatus Syntropharchaeum</taxon>
    </lineage>
</organism>
<dbReference type="STRING" id="1838285.SCAL_000392"/>
<protein>
    <submittedName>
        <fullName evidence="1">Methanogenesis marker protein 9</fullName>
    </submittedName>
</protein>
<keyword evidence="2" id="KW-1185">Reference proteome</keyword>
<dbReference type="AlphaFoldDB" id="A0A1F2PDK0"/>
<sequence length="151" mass="17656">MSAEKNELLFSPQMVRDLPGWKNAPVPPCFGGDPRGLTFCCDPRYPLAYAYKCRRKEVLEAIGLTDEELIRIKQEFSREKGWDNEMVCFKSLAFCCMRRSGCFNRDPVIAMICGSYEDYYSKKRELAIRILERARNSEYCKRFIDYEKSEG</sequence>
<evidence type="ECO:0000313" key="1">
    <source>
        <dbReference type="EMBL" id="OFV68716.1"/>
    </source>
</evidence>
<comment type="caution">
    <text evidence="1">The sequence shown here is derived from an EMBL/GenBank/DDBJ whole genome shotgun (WGS) entry which is preliminary data.</text>
</comment>
<proteinExistence type="predicted"/>
<gene>
    <name evidence="1" type="ORF">SCAL_000392</name>
</gene>
<dbReference type="Proteomes" id="UP000186940">
    <property type="component" value="Unassembled WGS sequence"/>
</dbReference>
<name>A0A1F2PDK0_9EURY</name>
<accession>A0A1F2PDK0</accession>
<evidence type="ECO:0000313" key="2">
    <source>
        <dbReference type="Proteomes" id="UP000186940"/>
    </source>
</evidence>
<reference evidence="1" key="1">
    <citation type="submission" date="2016-05" db="EMBL/GenBank/DDBJ databases">
        <title>Microbial consortia oxidize butane by reversing methanogenesis.</title>
        <authorList>
            <person name="Laso-Perez R."/>
            <person name="Richter M."/>
            <person name="Wegener G."/>
            <person name="Musat F."/>
        </authorList>
    </citation>
    <scope>NUCLEOTIDE SEQUENCE [LARGE SCALE GENOMIC DNA]</scope>
    <source>
        <strain evidence="1">BOX2</strain>
    </source>
</reference>
<dbReference type="EMBL" id="LYOS01000001">
    <property type="protein sequence ID" value="OFV68716.1"/>
    <property type="molecule type" value="Genomic_DNA"/>
</dbReference>